<reference evidence="4" key="1">
    <citation type="journal article" date="2012" name="J. Microbiol. Biotechnol.">
        <title>Ramlibacter ginsenosidimutans sp. nov., with ginsenoside-converting activity.</title>
        <authorList>
            <person name="Wang L."/>
            <person name="An D.S."/>
            <person name="Kim S.G."/>
            <person name="Jin F.X."/>
            <person name="Kim S.C."/>
            <person name="Lee S.T."/>
            <person name="Im W.T."/>
        </authorList>
    </citation>
    <scope>NUCLEOTIDE SEQUENCE</scope>
    <source>
        <strain evidence="4">KACC 17527</strain>
    </source>
</reference>
<evidence type="ECO:0000256" key="2">
    <source>
        <dbReference type="ARBA" id="ARBA00023002"/>
    </source>
</evidence>
<dbReference type="GO" id="GO:0055130">
    <property type="term" value="P:D-alanine catabolic process"/>
    <property type="evidence" value="ECO:0007669"/>
    <property type="project" value="TreeGrafter"/>
</dbReference>
<keyword evidence="5" id="KW-1185">Reference proteome</keyword>
<dbReference type="EMBL" id="JAEPWM010000003">
    <property type="protein sequence ID" value="MBK6006470.1"/>
    <property type="molecule type" value="Genomic_DNA"/>
</dbReference>
<dbReference type="PANTHER" id="PTHR13847:SF280">
    <property type="entry name" value="D-AMINO ACID DEHYDROGENASE"/>
    <property type="match status" value="1"/>
</dbReference>
<protein>
    <submittedName>
        <fullName evidence="4">D-amino acid dehydrogenase</fullName>
    </submittedName>
</protein>
<name>A0A934WMB5_9BURK</name>
<dbReference type="GO" id="GO:0008718">
    <property type="term" value="F:D-amino-acid dehydrogenase activity"/>
    <property type="evidence" value="ECO:0007669"/>
    <property type="project" value="TreeGrafter"/>
</dbReference>
<dbReference type="GO" id="GO:0005737">
    <property type="term" value="C:cytoplasm"/>
    <property type="evidence" value="ECO:0007669"/>
    <property type="project" value="TreeGrafter"/>
</dbReference>
<dbReference type="AlphaFoldDB" id="A0A934WMB5"/>
<dbReference type="GO" id="GO:0005886">
    <property type="term" value="C:plasma membrane"/>
    <property type="evidence" value="ECO:0007669"/>
    <property type="project" value="TreeGrafter"/>
</dbReference>
<comment type="similarity">
    <text evidence="1">Belongs to the DadA oxidoreductase family.</text>
</comment>
<evidence type="ECO:0000313" key="5">
    <source>
        <dbReference type="Proteomes" id="UP000630528"/>
    </source>
</evidence>
<dbReference type="NCBIfam" id="NF001933">
    <property type="entry name" value="PRK00711.1"/>
    <property type="match status" value="1"/>
</dbReference>
<comment type="caution">
    <text evidence="4">The sequence shown here is derived from an EMBL/GenBank/DDBJ whole genome shotgun (WGS) entry which is preliminary data.</text>
</comment>
<evidence type="ECO:0000259" key="3">
    <source>
        <dbReference type="Pfam" id="PF01266"/>
    </source>
</evidence>
<keyword evidence="2" id="KW-0560">Oxidoreductase</keyword>
<dbReference type="SUPFAM" id="SSF51905">
    <property type="entry name" value="FAD/NAD(P)-binding domain"/>
    <property type="match status" value="1"/>
</dbReference>
<dbReference type="PANTHER" id="PTHR13847">
    <property type="entry name" value="SARCOSINE DEHYDROGENASE-RELATED"/>
    <property type="match status" value="1"/>
</dbReference>
<sequence>MKIAIVGAGIIGVTTAYELTADGHEVTVFERHGAAALETSFANAGVVAPGYVTPWAAPGMPGKVARYLFSRHAPVRVCWPLATHEVRWMMRWHRACELDTYLANRARLQRLAFYSRARLAQITAQLQLEYDRAQGYLVLLRSDKDRKLVQPGLQVLRDAGVKFQEIDGDQARAVEPALNPDTDFAGAIHLPEDEVGNCRQFALLLKNQAQALGARFEFNCSVAPLDPAQPTLLRITHGDDAAPATQRFDAVVVCSGMGSAHLLKPVGLPIPLAAVHGYSISAPIREPLNAPRSGVMDDRYKVAISRLGNRVRVAGSAEIGGEPSHRRPGAIQTLYKVLHDWFPGAAQLANTGAAVQEWKGARPMLPDGPPVLGATGVPGVWINIGHGSSGWALACGSARVVADLMTAQAPAIDIEGLGVERLVL</sequence>
<dbReference type="InterPro" id="IPR036188">
    <property type="entry name" value="FAD/NAD-bd_sf"/>
</dbReference>
<feature type="domain" description="FAD dependent oxidoreductase" evidence="3">
    <location>
        <begin position="2"/>
        <end position="404"/>
    </location>
</feature>
<dbReference type="Gene3D" id="3.50.50.60">
    <property type="entry name" value="FAD/NAD(P)-binding domain"/>
    <property type="match status" value="2"/>
</dbReference>
<evidence type="ECO:0000313" key="4">
    <source>
        <dbReference type="EMBL" id="MBK6006470.1"/>
    </source>
</evidence>
<dbReference type="Gene3D" id="3.30.9.10">
    <property type="entry name" value="D-Amino Acid Oxidase, subunit A, domain 2"/>
    <property type="match status" value="1"/>
</dbReference>
<organism evidence="4 5">
    <name type="scientific">Ramlibacter ginsenosidimutans</name>
    <dbReference type="NCBI Taxonomy" id="502333"/>
    <lineage>
        <taxon>Bacteria</taxon>
        <taxon>Pseudomonadati</taxon>
        <taxon>Pseudomonadota</taxon>
        <taxon>Betaproteobacteria</taxon>
        <taxon>Burkholderiales</taxon>
        <taxon>Comamonadaceae</taxon>
        <taxon>Ramlibacter</taxon>
    </lineage>
</organism>
<evidence type="ECO:0000256" key="1">
    <source>
        <dbReference type="ARBA" id="ARBA00009410"/>
    </source>
</evidence>
<dbReference type="RefSeq" id="WP_201169793.1">
    <property type="nucleotide sequence ID" value="NZ_JAEPWM010000003.1"/>
</dbReference>
<accession>A0A934WMB5</accession>
<gene>
    <name evidence="4" type="ORF">JJB11_10240</name>
</gene>
<dbReference type="SUPFAM" id="SSF54373">
    <property type="entry name" value="FAD-linked reductases, C-terminal domain"/>
    <property type="match status" value="1"/>
</dbReference>
<reference evidence="4" key="2">
    <citation type="submission" date="2021-01" db="EMBL/GenBank/DDBJ databases">
        <authorList>
            <person name="Kang M."/>
        </authorList>
    </citation>
    <scope>NUCLEOTIDE SEQUENCE</scope>
    <source>
        <strain evidence="4">KACC 17527</strain>
    </source>
</reference>
<dbReference type="InterPro" id="IPR006076">
    <property type="entry name" value="FAD-dep_OxRdtase"/>
</dbReference>
<proteinExistence type="inferred from homology"/>
<dbReference type="Proteomes" id="UP000630528">
    <property type="component" value="Unassembled WGS sequence"/>
</dbReference>
<dbReference type="Pfam" id="PF01266">
    <property type="entry name" value="DAO"/>
    <property type="match status" value="1"/>
</dbReference>